<dbReference type="STRING" id="361183.AMC99_01204"/>
<accession>A0A0M5KYH4</accession>
<dbReference type="GO" id="GO:0005509">
    <property type="term" value="F:calcium ion binding"/>
    <property type="evidence" value="ECO:0007669"/>
    <property type="project" value="InterPro"/>
</dbReference>
<dbReference type="Pfam" id="PF13202">
    <property type="entry name" value="EF-hand_5"/>
    <property type="match status" value="2"/>
</dbReference>
<sequence length="154" mass="17091">MGRVVLGLFLGLIVATIGLYWWRGVAQVEENAPPPPEVEIAPDPESLPSADPSDLKGPSPPEASELTREQIRFFRYDRNRDLSITRNEMLSTRSDAFRKLDVDGNNLLTFEEWAVTTANRFDGADADGNGKLSQREFATTAPKPTTPKKPTCRC</sequence>
<dbReference type="RefSeq" id="WP_061924040.1">
    <property type="nucleotide sequence ID" value="NZ_CP012669.1"/>
</dbReference>
<dbReference type="Gene3D" id="1.10.238.10">
    <property type="entry name" value="EF-hand"/>
    <property type="match status" value="1"/>
</dbReference>
<dbReference type="PROSITE" id="PS00018">
    <property type="entry name" value="EF_HAND_1"/>
    <property type="match status" value="2"/>
</dbReference>
<gene>
    <name evidence="3" type="ORF">AMC99_01204</name>
</gene>
<dbReference type="AlphaFoldDB" id="A0A0M5KYH4"/>
<dbReference type="Proteomes" id="UP000057938">
    <property type="component" value="Chromosome"/>
</dbReference>
<dbReference type="InterPro" id="IPR011992">
    <property type="entry name" value="EF-hand-dom_pair"/>
</dbReference>
<dbReference type="PATRIC" id="fig|361183.4.peg.1176"/>
<feature type="region of interest" description="Disordered" evidence="1">
    <location>
        <begin position="33"/>
        <end position="68"/>
    </location>
</feature>
<protein>
    <recommendedName>
        <fullName evidence="2">EF-hand domain-containing protein</fullName>
    </recommendedName>
</protein>
<name>A0A0M5KYH4_9SPHN</name>
<dbReference type="InterPro" id="IPR018247">
    <property type="entry name" value="EF_Hand_1_Ca_BS"/>
</dbReference>
<reference evidence="3 4" key="1">
    <citation type="submission" date="2015-09" db="EMBL/GenBank/DDBJ databases">
        <title>Complete genome sequence of a benzo[a]pyrene-degrading bacterium Altererythrobacter epoxidivorans CGMCC 1.7731T.</title>
        <authorList>
            <person name="Li Z."/>
            <person name="Cheng H."/>
            <person name="Huo Y."/>
            <person name="Xu X."/>
        </authorList>
    </citation>
    <scope>NUCLEOTIDE SEQUENCE [LARGE SCALE GENOMIC DNA]</scope>
    <source>
        <strain evidence="3 4">CGMCC 1.7731</strain>
    </source>
</reference>
<feature type="region of interest" description="Disordered" evidence="1">
    <location>
        <begin position="125"/>
        <end position="154"/>
    </location>
</feature>
<evidence type="ECO:0000259" key="2">
    <source>
        <dbReference type="Pfam" id="PF13202"/>
    </source>
</evidence>
<evidence type="ECO:0000313" key="3">
    <source>
        <dbReference type="EMBL" id="ALE16499.1"/>
    </source>
</evidence>
<keyword evidence="4" id="KW-1185">Reference proteome</keyword>
<feature type="domain" description="EF-hand" evidence="2">
    <location>
        <begin position="95"/>
        <end position="113"/>
    </location>
</feature>
<dbReference type="EMBL" id="CP012669">
    <property type="protein sequence ID" value="ALE16499.1"/>
    <property type="molecule type" value="Genomic_DNA"/>
</dbReference>
<feature type="domain" description="EF-hand" evidence="2">
    <location>
        <begin position="121"/>
        <end position="138"/>
    </location>
</feature>
<evidence type="ECO:0000313" key="4">
    <source>
        <dbReference type="Proteomes" id="UP000057938"/>
    </source>
</evidence>
<dbReference type="SUPFAM" id="SSF47473">
    <property type="entry name" value="EF-hand"/>
    <property type="match status" value="1"/>
</dbReference>
<dbReference type="InterPro" id="IPR002048">
    <property type="entry name" value="EF_hand_dom"/>
</dbReference>
<evidence type="ECO:0000256" key="1">
    <source>
        <dbReference type="SAM" id="MobiDB-lite"/>
    </source>
</evidence>
<dbReference type="KEGG" id="aep:AMC99_01204"/>
<dbReference type="OrthoDB" id="7391686at2"/>
<organism evidence="3 4">
    <name type="scientific">Altererythrobacter epoxidivorans</name>
    <dbReference type="NCBI Taxonomy" id="361183"/>
    <lineage>
        <taxon>Bacteria</taxon>
        <taxon>Pseudomonadati</taxon>
        <taxon>Pseudomonadota</taxon>
        <taxon>Alphaproteobacteria</taxon>
        <taxon>Sphingomonadales</taxon>
        <taxon>Erythrobacteraceae</taxon>
        <taxon>Altererythrobacter</taxon>
    </lineage>
</organism>
<proteinExistence type="predicted"/>